<evidence type="ECO:0000313" key="2">
    <source>
        <dbReference type="EMBL" id="RYC51418.1"/>
    </source>
</evidence>
<keyword evidence="1" id="KW-0472">Membrane</keyword>
<sequence>MESQNWHNIYKYGLYTFFVFLFCWIGYHTYQFIETSHGFILGDWLVNYHDGGFKRRGLTGSLFFMIQDVTGLRLKTIVFIGQMVLYFLFFVLFVKIIQKKKVTLLFVSLIFSPLTLLFFINDIHIVGRKEIILFVIFAFFVHLLSKDQFKGFKEYLVYALLFVGVLFHEIFIFYAPYFVLTLWLFNKKVDYWKGARLYLSVLIPTCIVFFFGKAINEGESLNILKQRGIEFGSGQLSIFDFSNDLLSSIDRYLETPWGYSLYSVSLILGLLHVYYYLRKEHPSESKRILWSFLLLIGYSLPLFILVCDWGRWIQIHFVLLLLVLATLLPTKTKESVIKKTSLPVWKYSLAVMYIILLLTWRVYHFKNGFVLDGFLTYLFNKIV</sequence>
<proteinExistence type="predicted"/>
<feature type="transmembrane region" description="Helical" evidence="1">
    <location>
        <begin position="77"/>
        <end position="96"/>
    </location>
</feature>
<dbReference type="EMBL" id="JJMP01000006">
    <property type="protein sequence ID" value="RYC51418.1"/>
    <property type="molecule type" value="Genomic_DNA"/>
</dbReference>
<feature type="transmembrane region" description="Helical" evidence="1">
    <location>
        <begin position="312"/>
        <end position="330"/>
    </location>
</feature>
<keyword evidence="1" id="KW-1133">Transmembrane helix</keyword>
<keyword evidence="1" id="KW-0812">Transmembrane</keyword>
<accession>A0A444VKX2</accession>
<feature type="transmembrane region" description="Helical" evidence="1">
    <location>
        <begin position="12"/>
        <end position="30"/>
    </location>
</feature>
<feature type="transmembrane region" description="Helical" evidence="1">
    <location>
        <begin position="342"/>
        <end position="363"/>
    </location>
</feature>
<feature type="transmembrane region" description="Helical" evidence="1">
    <location>
        <begin position="257"/>
        <end position="277"/>
    </location>
</feature>
<gene>
    <name evidence="2" type="ORF">DN53_14575</name>
</gene>
<feature type="transmembrane region" description="Helical" evidence="1">
    <location>
        <begin position="155"/>
        <end position="185"/>
    </location>
</feature>
<organism evidence="2 3">
    <name type="scientific">Flagellimonas olearia</name>
    <dbReference type="NCBI Taxonomy" id="552546"/>
    <lineage>
        <taxon>Bacteria</taxon>
        <taxon>Pseudomonadati</taxon>
        <taxon>Bacteroidota</taxon>
        <taxon>Flavobacteriia</taxon>
        <taxon>Flavobacteriales</taxon>
        <taxon>Flavobacteriaceae</taxon>
        <taxon>Flagellimonas</taxon>
    </lineage>
</organism>
<keyword evidence="3" id="KW-1185">Reference proteome</keyword>
<evidence type="ECO:0008006" key="4">
    <source>
        <dbReference type="Google" id="ProtNLM"/>
    </source>
</evidence>
<evidence type="ECO:0000313" key="3">
    <source>
        <dbReference type="Proteomes" id="UP000290261"/>
    </source>
</evidence>
<reference evidence="2 3" key="1">
    <citation type="submission" date="2014-04" db="EMBL/GenBank/DDBJ databases">
        <title>Whole genome of Muricauda olearia.</title>
        <authorList>
            <person name="Zhang X.-H."/>
            <person name="Tang K."/>
        </authorList>
    </citation>
    <scope>NUCLEOTIDE SEQUENCE [LARGE SCALE GENOMIC DNA]</scope>
    <source>
        <strain evidence="2 3">Th120</strain>
    </source>
</reference>
<name>A0A444VKX2_9FLAO</name>
<feature type="transmembrane region" description="Helical" evidence="1">
    <location>
        <begin position="102"/>
        <end position="119"/>
    </location>
</feature>
<dbReference type="AlphaFoldDB" id="A0A444VKX2"/>
<evidence type="ECO:0000256" key="1">
    <source>
        <dbReference type="SAM" id="Phobius"/>
    </source>
</evidence>
<feature type="transmembrane region" description="Helical" evidence="1">
    <location>
        <begin position="289"/>
        <end position="306"/>
    </location>
</feature>
<dbReference type="Proteomes" id="UP000290261">
    <property type="component" value="Unassembled WGS sequence"/>
</dbReference>
<feature type="transmembrane region" description="Helical" evidence="1">
    <location>
        <begin position="131"/>
        <end position="149"/>
    </location>
</feature>
<comment type="caution">
    <text evidence="2">The sequence shown here is derived from an EMBL/GenBank/DDBJ whole genome shotgun (WGS) entry which is preliminary data.</text>
</comment>
<protein>
    <recommendedName>
        <fullName evidence="4">EpsG family protein</fullName>
    </recommendedName>
</protein>